<dbReference type="AlphaFoldDB" id="A0A813FXK5"/>
<sequence>MHLPWNFHSPYTYQVAVKVLLLLAATALFCIQQFASVAVLLPLMLATPPPSPAPPASPAPSRTQLESIKASDQKVVAAAEKKATMNSKPRADIYVAAATTLANKPPADKYAAIILIGAARTMVWDVVCDNIKTNLIDSLQRHEGGKTTWRVDLLLFLTLQDDPKWPGKDFGGIMRHTDYTADVLDPCISKLQPVYVNLSMPQSFPGKLDCKKKERWEKSHSESDWERMFSQAKRLTVARSYLEDVFEPKARLKYDVVIKTRADLIYLKPVPSLAKLDMNGKRYTSMSTGDWFWLDPRQCSGNWWMSGCQHDKFLTERTRRDGECNHKSIGCQKNLPVLTREYSSASLKHGSSKFGRLTLECNYWATKMQKHGGNDALRKDPGLCKRLQEEWDDAAKPPF</sequence>
<accession>A0A813FXK5</accession>
<comment type="caution">
    <text evidence="1">The sequence shown here is derived from an EMBL/GenBank/DDBJ whole genome shotgun (WGS) entry which is preliminary data.</text>
</comment>
<dbReference type="OMA" id="LANSEHW"/>
<proteinExistence type="predicted"/>
<evidence type="ECO:0000313" key="1">
    <source>
        <dbReference type="EMBL" id="CAE8618754.1"/>
    </source>
</evidence>
<dbReference type="EMBL" id="CAJNNV010026662">
    <property type="protein sequence ID" value="CAE8618754.1"/>
    <property type="molecule type" value="Genomic_DNA"/>
</dbReference>
<dbReference type="OrthoDB" id="406199at2759"/>
<dbReference type="Proteomes" id="UP000654075">
    <property type="component" value="Unassembled WGS sequence"/>
</dbReference>
<organism evidence="1 2">
    <name type="scientific">Polarella glacialis</name>
    <name type="common">Dinoflagellate</name>
    <dbReference type="NCBI Taxonomy" id="89957"/>
    <lineage>
        <taxon>Eukaryota</taxon>
        <taxon>Sar</taxon>
        <taxon>Alveolata</taxon>
        <taxon>Dinophyceae</taxon>
        <taxon>Suessiales</taxon>
        <taxon>Suessiaceae</taxon>
        <taxon>Polarella</taxon>
    </lineage>
</organism>
<reference evidence="1" key="1">
    <citation type="submission" date="2021-02" db="EMBL/GenBank/DDBJ databases">
        <authorList>
            <person name="Dougan E. K."/>
            <person name="Rhodes N."/>
            <person name="Thang M."/>
            <person name="Chan C."/>
        </authorList>
    </citation>
    <scope>NUCLEOTIDE SEQUENCE</scope>
</reference>
<name>A0A813FXK5_POLGL</name>
<keyword evidence="2" id="KW-1185">Reference proteome</keyword>
<evidence type="ECO:0000313" key="2">
    <source>
        <dbReference type="Proteomes" id="UP000654075"/>
    </source>
</evidence>
<protein>
    <submittedName>
        <fullName evidence="1">Uncharacterized protein</fullName>
    </submittedName>
</protein>
<gene>
    <name evidence="1" type="ORF">PGLA1383_LOCUS36353</name>
</gene>